<sequence>MSCLMNLRLQDVPWFSRSEWLEVYYAIFGNKYEDWAEAYKRICVWKVRVPKLPVGIECTIPLLHAQIVLSDNSIESSVQTSVVQLAILRFVTVVTKGYEQRYLIGKKMHDLAEKLKLPHYLIDLRNQIIHSDNIFGSTETYRLALDVCFQWIQINYWKAEEMKHRAKTPFPMNVIKVRKPSVKIIQDNKENKTSSKKLRFLIQNCLLHFTTHCGKDDKSIKEKKLEKLLNLELISYSASNPEDAMNVLVSDLFLSPKMISWLNFIRKDSGSENKCHCKNHSVNTAIKYFASHIHLILEIGCINIFVNSLIGDGKDPDLVRNCWLKYLIKMSIDGSPYRGIFLRANGMNVWKYKYHFKWKQHIYTLFSLGENWTILLAKLHIFEVFTKTLTDMMFYKKLWIYSLVFENKIIRIGNLENSSKKSSES</sequence>
<evidence type="ECO:0000313" key="2">
    <source>
        <dbReference type="Proteomes" id="UP000326759"/>
    </source>
</evidence>
<accession>A0A5N5T5V5</accession>
<evidence type="ECO:0008006" key="3">
    <source>
        <dbReference type="Google" id="ProtNLM"/>
    </source>
</evidence>
<dbReference type="GO" id="GO:0090730">
    <property type="term" value="C:Las1 complex"/>
    <property type="evidence" value="ECO:0007669"/>
    <property type="project" value="InterPro"/>
</dbReference>
<dbReference type="PANTHER" id="PTHR15002:SF0">
    <property type="entry name" value="RIBOSOMAL BIOGENESIS PROTEIN LAS1L"/>
    <property type="match status" value="1"/>
</dbReference>
<dbReference type="GO" id="GO:0004519">
    <property type="term" value="F:endonuclease activity"/>
    <property type="evidence" value="ECO:0007669"/>
    <property type="project" value="InterPro"/>
</dbReference>
<reference evidence="1 2" key="1">
    <citation type="journal article" date="2019" name="PLoS Biol.">
        <title>Sex chromosomes control vertical transmission of feminizing Wolbachia symbionts in an isopod.</title>
        <authorList>
            <person name="Becking T."/>
            <person name="Chebbi M.A."/>
            <person name="Giraud I."/>
            <person name="Moumen B."/>
            <person name="Laverre T."/>
            <person name="Caubet Y."/>
            <person name="Peccoud J."/>
            <person name="Gilbert C."/>
            <person name="Cordaux R."/>
        </authorList>
    </citation>
    <scope>NUCLEOTIDE SEQUENCE [LARGE SCALE GENOMIC DNA]</scope>
    <source>
        <strain evidence="1">ANa2</strain>
        <tissue evidence="1">Whole body excluding digestive tract and cuticle</tissue>
    </source>
</reference>
<name>A0A5N5T5V5_9CRUS</name>
<keyword evidence="2" id="KW-1185">Reference proteome</keyword>
<dbReference type="Pfam" id="PF04031">
    <property type="entry name" value="Las1"/>
    <property type="match status" value="1"/>
</dbReference>
<dbReference type="GO" id="GO:0030687">
    <property type="term" value="C:preribosome, large subunit precursor"/>
    <property type="evidence" value="ECO:0007669"/>
    <property type="project" value="TreeGrafter"/>
</dbReference>
<gene>
    <name evidence="1" type="ORF">Anas_10754</name>
</gene>
<dbReference type="EMBL" id="SEYY01008819">
    <property type="protein sequence ID" value="KAB7502014.1"/>
    <property type="molecule type" value="Genomic_DNA"/>
</dbReference>
<dbReference type="AlphaFoldDB" id="A0A5N5T5V5"/>
<dbReference type="Proteomes" id="UP000326759">
    <property type="component" value="Unassembled WGS sequence"/>
</dbReference>
<dbReference type="PANTHER" id="PTHR15002">
    <property type="entry name" value="RIBOSOMAL BIOGENESIS PROTEIN LAS1L"/>
    <property type="match status" value="1"/>
</dbReference>
<dbReference type="OrthoDB" id="10263222at2759"/>
<organism evidence="1 2">
    <name type="scientific">Armadillidium nasatum</name>
    <dbReference type="NCBI Taxonomy" id="96803"/>
    <lineage>
        <taxon>Eukaryota</taxon>
        <taxon>Metazoa</taxon>
        <taxon>Ecdysozoa</taxon>
        <taxon>Arthropoda</taxon>
        <taxon>Crustacea</taxon>
        <taxon>Multicrustacea</taxon>
        <taxon>Malacostraca</taxon>
        <taxon>Eumalacostraca</taxon>
        <taxon>Peracarida</taxon>
        <taxon>Isopoda</taxon>
        <taxon>Oniscidea</taxon>
        <taxon>Crinocheta</taxon>
        <taxon>Armadillidiidae</taxon>
        <taxon>Armadillidium</taxon>
    </lineage>
</organism>
<protein>
    <recommendedName>
        <fullName evidence="3">Ribosomal biogenesis protein LAS1L</fullName>
    </recommendedName>
</protein>
<comment type="caution">
    <text evidence="1">The sequence shown here is derived from an EMBL/GenBank/DDBJ whole genome shotgun (WGS) entry which is preliminary data.</text>
</comment>
<dbReference type="InterPro" id="IPR007174">
    <property type="entry name" value="Las1"/>
</dbReference>
<proteinExistence type="predicted"/>
<dbReference type="GO" id="GO:0000470">
    <property type="term" value="P:maturation of LSU-rRNA"/>
    <property type="evidence" value="ECO:0007669"/>
    <property type="project" value="TreeGrafter"/>
</dbReference>
<dbReference type="GO" id="GO:0000460">
    <property type="term" value="P:maturation of 5.8S rRNA"/>
    <property type="evidence" value="ECO:0007669"/>
    <property type="project" value="TreeGrafter"/>
</dbReference>
<evidence type="ECO:0000313" key="1">
    <source>
        <dbReference type="EMBL" id="KAB7502014.1"/>
    </source>
</evidence>